<protein>
    <submittedName>
        <fullName evidence="1">Uncharacterized protein</fullName>
    </submittedName>
</protein>
<keyword evidence="1" id="KW-0934">Plastid</keyword>
<organism evidence="1">
    <name type="scientific">Pleodorina starrii</name>
    <dbReference type="NCBI Taxonomy" id="330485"/>
    <lineage>
        <taxon>Eukaryota</taxon>
        <taxon>Viridiplantae</taxon>
        <taxon>Chlorophyta</taxon>
        <taxon>core chlorophytes</taxon>
        <taxon>Chlorophyceae</taxon>
        <taxon>CS clade</taxon>
        <taxon>Chlamydomonadales</taxon>
        <taxon>Volvocaceae</taxon>
        <taxon>Pleodorina</taxon>
    </lineage>
</organism>
<evidence type="ECO:0000313" key="1">
    <source>
        <dbReference type="EMBL" id="AFY64465.1"/>
    </source>
</evidence>
<dbReference type="GeneID" id="15332306"/>
<geneLocation type="plastid" evidence="1"/>
<name>M9P869_9CHLO</name>
<proteinExistence type="predicted"/>
<gene>
    <name evidence="1" type="primary">orf571</name>
</gene>
<dbReference type="AlphaFoldDB" id="M9P869"/>
<dbReference type="SUPFAM" id="SSF52540">
    <property type="entry name" value="P-loop containing nucleoside triphosphate hydrolases"/>
    <property type="match status" value="1"/>
</dbReference>
<accession>M9P869</accession>
<dbReference type="RefSeq" id="YP_007890192.1">
    <property type="nucleotide sequence ID" value="NC_021109.1"/>
</dbReference>
<dbReference type="Gene3D" id="3.40.50.300">
    <property type="entry name" value="P-loop containing nucleotide triphosphate hydrolases"/>
    <property type="match status" value="1"/>
</dbReference>
<reference evidence="1" key="1">
    <citation type="journal article" date="2013" name="Mol. Biol. Evol.">
        <title>Organelle genome complexity scales positively with organism size in volvocine green algae.</title>
        <authorList>
            <person name="Smith D.R."/>
            <person name="Hamaji T."/>
            <person name="Olson B.J."/>
            <person name="Durand P.M."/>
            <person name="Ferris P."/>
            <person name="Michod R.E."/>
            <person name="Featherston J."/>
            <person name="Nozaki H."/>
            <person name="Keeling P.J."/>
        </authorList>
    </citation>
    <scope>NUCLEOTIDE SEQUENCE</scope>
    <source>
        <strain evidence="1">NIES-1363</strain>
    </source>
</reference>
<dbReference type="EMBL" id="JX977846">
    <property type="protein sequence ID" value="AFY64465.1"/>
    <property type="molecule type" value="Genomic_DNA"/>
</dbReference>
<dbReference type="InterPro" id="IPR027417">
    <property type="entry name" value="P-loop_NTPase"/>
</dbReference>
<sequence>MNNFLVRALTAAIMAPFRFASPEISQLKGKCVLDLNDFTQSKEGILSKNWMKTLKEPQPFLSVVDELNHIKRYQYTNSVPTYRDIKESEAVKLVSSWLAQLFVQIPKEVDSNSFHLSFLKYLASVQSCTLAQFDERTPVGSFFKNVVAKVDPESTSVIQLPYGPEIVTPQEIISSDYKVLETQFDKRIGSNTICLQEVTKDFLNVICGSNPYNLNVCRILIRDAIVSPFEGQFRQSAVYLYGAPGTSKSVWAEVLKKLIPKKYVQEFSRNQNQFTANQLEITRLLIVSDLTEITPKQRDVLKRILGRDSFTKEEKFEKNFGRISPYSQVLIISNHPPKHFDLFAEDQALLDKLVQVELGPELQIAASDRISNLNKTLDLICSDIFNWALHCKSDILPYFVRAVELKQIFYQGRVESTGIPAFIRTCVFKLPGNFLTLRDLKTAILEYLDQTGEDKELIKRTSEAKIGKIFVQCVADACSFKLNVTRYSKRDRPLRQLGIWDIACTDGKSEFDKTKYQGLAFKNREANISLGDPFATDNVVGWLSKLEGADTLSEFARTQKRILQRRNKEIQ</sequence>